<sequence length="51" mass="5763">MTDTQLAYDQGVLEAKYTWESAEADAENAEYIRTYQTNEIENVRSSESAGI</sequence>
<dbReference type="RefSeq" id="WP_249307796.1">
    <property type="nucleotide sequence ID" value="NZ_JACRSZ010000005.1"/>
</dbReference>
<reference evidence="1 2" key="1">
    <citation type="submission" date="2020-08" db="EMBL/GenBank/DDBJ databases">
        <title>Genome public.</title>
        <authorList>
            <person name="Liu C."/>
            <person name="Sun Q."/>
        </authorList>
    </citation>
    <scope>NUCLEOTIDE SEQUENCE [LARGE SCALE GENOMIC DNA]</scope>
    <source>
        <strain evidence="1 2">NSJ-46</strain>
    </source>
</reference>
<comment type="caution">
    <text evidence="1">The sequence shown here is derived from an EMBL/GenBank/DDBJ whole genome shotgun (WGS) entry which is preliminary data.</text>
</comment>
<protein>
    <submittedName>
        <fullName evidence="1">Uncharacterized protein</fullName>
    </submittedName>
</protein>
<proteinExistence type="predicted"/>
<name>A0ABR7N8P5_9FIRM</name>
<dbReference type="Proteomes" id="UP000657421">
    <property type="component" value="Unassembled WGS sequence"/>
</dbReference>
<dbReference type="EMBL" id="JACRSZ010000005">
    <property type="protein sequence ID" value="MBC8572767.1"/>
    <property type="molecule type" value="Genomic_DNA"/>
</dbReference>
<gene>
    <name evidence="1" type="ORF">H8716_06660</name>
</gene>
<evidence type="ECO:0000313" key="2">
    <source>
        <dbReference type="Proteomes" id="UP000657421"/>
    </source>
</evidence>
<organism evidence="1 2">
    <name type="scientific">Jingyaoa shaoxingensis</name>
    <dbReference type="NCBI Taxonomy" id="2763671"/>
    <lineage>
        <taxon>Bacteria</taxon>
        <taxon>Bacillati</taxon>
        <taxon>Bacillota</taxon>
        <taxon>Clostridia</taxon>
        <taxon>Lachnospirales</taxon>
        <taxon>Lachnospiraceae</taxon>
        <taxon>Jingyaoa</taxon>
    </lineage>
</organism>
<evidence type="ECO:0000313" key="1">
    <source>
        <dbReference type="EMBL" id="MBC8572767.1"/>
    </source>
</evidence>
<accession>A0ABR7N8P5</accession>
<keyword evidence="2" id="KW-1185">Reference proteome</keyword>